<comment type="caution">
    <text evidence="1">The sequence shown here is derived from an EMBL/GenBank/DDBJ whole genome shotgun (WGS) entry which is preliminary data.</text>
</comment>
<accession>X1M0P9</accession>
<gene>
    <name evidence="1" type="ORF">S06H3_31874</name>
</gene>
<evidence type="ECO:0000313" key="1">
    <source>
        <dbReference type="EMBL" id="GAI24938.1"/>
    </source>
</evidence>
<sequence>MRMITYKGKTTNEGVGPQIVLRNERLLSPKASLKLYPHSPGGFNWGYGGSGPAQLALALLYNTTHGKNLALDNYQAFKWDHVSRWGDSWQITDQDILAWLRERGVNHA</sequence>
<dbReference type="AlphaFoldDB" id="X1M0P9"/>
<dbReference type="EMBL" id="BARV01018900">
    <property type="protein sequence ID" value="GAI24938.1"/>
    <property type="molecule type" value="Genomic_DNA"/>
</dbReference>
<organism evidence="1">
    <name type="scientific">marine sediment metagenome</name>
    <dbReference type="NCBI Taxonomy" id="412755"/>
    <lineage>
        <taxon>unclassified sequences</taxon>
        <taxon>metagenomes</taxon>
        <taxon>ecological metagenomes</taxon>
    </lineage>
</organism>
<name>X1M0P9_9ZZZZ</name>
<dbReference type="Pfam" id="PF19663">
    <property type="entry name" value="DUF6166"/>
    <property type="match status" value="1"/>
</dbReference>
<reference evidence="1" key="1">
    <citation type="journal article" date="2014" name="Front. Microbiol.">
        <title>High frequency of phylogenetically diverse reductive dehalogenase-homologous genes in deep subseafloor sedimentary metagenomes.</title>
        <authorList>
            <person name="Kawai M."/>
            <person name="Futagami T."/>
            <person name="Toyoda A."/>
            <person name="Takaki Y."/>
            <person name="Nishi S."/>
            <person name="Hori S."/>
            <person name="Arai W."/>
            <person name="Tsubouchi T."/>
            <person name="Morono Y."/>
            <person name="Uchiyama I."/>
            <person name="Ito T."/>
            <person name="Fujiyama A."/>
            <person name="Inagaki F."/>
            <person name="Takami H."/>
        </authorList>
    </citation>
    <scope>NUCLEOTIDE SEQUENCE</scope>
    <source>
        <strain evidence="1">Expedition CK06-06</strain>
    </source>
</reference>
<dbReference type="InterPro" id="IPR046164">
    <property type="entry name" value="DUF6166"/>
</dbReference>
<protein>
    <submittedName>
        <fullName evidence="1">Uncharacterized protein</fullName>
    </submittedName>
</protein>
<proteinExistence type="predicted"/>